<keyword evidence="4" id="KW-1185">Reference proteome</keyword>
<dbReference type="InterPro" id="IPR006311">
    <property type="entry name" value="TAT_signal"/>
</dbReference>
<accession>A0ABQ4QHR1</accession>
<evidence type="ECO:0000256" key="1">
    <source>
        <dbReference type="SAM" id="MobiDB-lite"/>
    </source>
</evidence>
<dbReference type="PANTHER" id="PTHR30441">
    <property type="entry name" value="DUF748 DOMAIN-CONTAINING PROTEIN"/>
    <property type="match status" value="1"/>
</dbReference>
<comment type="caution">
    <text evidence="3">The sequence shown here is derived from an EMBL/GenBank/DDBJ whole genome shotgun (WGS) entry which is preliminary data.</text>
</comment>
<organism evidence="3 4">
    <name type="scientific">Methylobacterium cerastii</name>
    <dbReference type="NCBI Taxonomy" id="932741"/>
    <lineage>
        <taxon>Bacteria</taxon>
        <taxon>Pseudomonadati</taxon>
        <taxon>Pseudomonadota</taxon>
        <taxon>Alphaproteobacteria</taxon>
        <taxon>Hyphomicrobiales</taxon>
        <taxon>Methylobacteriaceae</taxon>
        <taxon>Methylobacterium</taxon>
    </lineage>
</organism>
<gene>
    <name evidence="3" type="ORF">AFCDBAGC_2247</name>
</gene>
<reference evidence="3 4" key="1">
    <citation type="journal article" date="2021" name="Front. Microbiol.">
        <title>Comprehensive Comparative Genomics and Phenotyping of Methylobacterium Species.</title>
        <authorList>
            <person name="Alessa O."/>
            <person name="Ogura Y."/>
            <person name="Fujitani Y."/>
            <person name="Takami H."/>
            <person name="Hayashi T."/>
            <person name="Sahin N."/>
            <person name="Tani A."/>
        </authorList>
    </citation>
    <scope>NUCLEOTIDE SEQUENCE [LARGE SCALE GENOMIC DNA]</scope>
    <source>
        <strain evidence="3 4">DSM 23679</strain>
    </source>
</reference>
<dbReference type="InterPro" id="IPR007844">
    <property type="entry name" value="AsmA"/>
</dbReference>
<protein>
    <recommendedName>
        <fullName evidence="2">AsmA domain-containing protein</fullName>
    </recommendedName>
</protein>
<proteinExistence type="predicted"/>
<dbReference type="InterPro" id="IPR052894">
    <property type="entry name" value="AsmA-related"/>
</dbReference>
<dbReference type="PANTHER" id="PTHR30441:SF4">
    <property type="entry name" value="PROTEIN ASMA"/>
    <property type="match status" value="1"/>
</dbReference>
<dbReference type="Proteomes" id="UP001055117">
    <property type="component" value="Unassembled WGS sequence"/>
</dbReference>
<evidence type="ECO:0000259" key="2">
    <source>
        <dbReference type="Pfam" id="PF05170"/>
    </source>
</evidence>
<feature type="region of interest" description="Disordered" evidence="1">
    <location>
        <begin position="586"/>
        <end position="619"/>
    </location>
</feature>
<dbReference type="PROSITE" id="PS51318">
    <property type="entry name" value="TAT"/>
    <property type="match status" value="1"/>
</dbReference>
<dbReference type="EMBL" id="BPQG01000032">
    <property type="protein sequence ID" value="GJD44380.1"/>
    <property type="molecule type" value="Genomic_DNA"/>
</dbReference>
<sequence length="619" mass="62668">MSPRRPLIAVGLASMAALVAGLATLPWPVGTPTAAAFVSRGLREFGLALTAEGATTMTLLPLPRLSFTRTRITGAQAGGPALIEGGSLDLDLNPLALLSGQADLGSVALGGATIHMPDGADDPRWTEPARRIGARLAQGGTNHPRRITLSGTTLDSANPGAGAQAVDLTLAWPIWSASLDAAATLTWRGARTSVAVVGLRAGDLLAGAASPFALNAAWPTGSLSADGTATTAGGFAMQGRGRVETRSLSETMAWIGGDVALAPFIRTLVLDGRFETAGRTLSFSSLRATLGDDVLEGAGSMSFGEARTAVQATLAADSLNLAPLLGGLMQVFGTAPADDGTAEPARPVALAPLTGGDLDLRISAAESRIGPVLLSDLAASVLVRPGSIEVALNRAGLQGATLKGRVALSAAGADGGETEVKAQGAFDRLDLGSLLLDLGEARWVLGGTQGQFTLESSGRDTADLAAHVAGRAGFTIDGGVLAGIDLVDVLHRNGAIAPGALARRNGRTPFERAAIALRFADGIGEIGEGTLKTASLTGILRGQISLPARSVSARAELGPKAGGDPGRPGLAFEIVGPWDAVRVRAAQKAAEPERRDEGPASLHVPTSVVIPGTARAYAP</sequence>
<feature type="domain" description="AsmA" evidence="2">
    <location>
        <begin position="354"/>
        <end position="523"/>
    </location>
</feature>
<dbReference type="RefSeq" id="WP_238272204.1">
    <property type="nucleotide sequence ID" value="NZ_BPQG01000032.1"/>
</dbReference>
<dbReference type="Pfam" id="PF05170">
    <property type="entry name" value="AsmA"/>
    <property type="match status" value="1"/>
</dbReference>
<name>A0ABQ4QHR1_9HYPH</name>
<evidence type="ECO:0000313" key="3">
    <source>
        <dbReference type="EMBL" id="GJD44380.1"/>
    </source>
</evidence>
<evidence type="ECO:0000313" key="4">
    <source>
        <dbReference type="Proteomes" id="UP001055117"/>
    </source>
</evidence>